<feature type="non-terminal residue" evidence="1">
    <location>
        <position position="1"/>
    </location>
</feature>
<organism evidence="1 2">
    <name type="scientific">Batillaria attramentaria</name>
    <dbReference type="NCBI Taxonomy" id="370345"/>
    <lineage>
        <taxon>Eukaryota</taxon>
        <taxon>Metazoa</taxon>
        <taxon>Spiralia</taxon>
        <taxon>Lophotrochozoa</taxon>
        <taxon>Mollusca</taxon>
        <taxon>Gastropoda</taxon>
        <taxon>Caenogastropoda</taxon>
        <taxon>Sorbeoconcha</taxon>
        <taxon>Cerithioidea</taxon>
        <taxon>Batillariidae</taxon>
        <taxon>Batillaria</taxon>
    </lineage>
</organism>
<dbReference type="AlphaFoldDB" id="A0ABD0KXE4"/>
<protein>
    <submittedName>
        <fullName evidence="1">Uncharacterized protein</fullName>
    </submittedName>
</protein>
<evidence type="ECO:0000313" key="1">
    <source>
        <dbReference type="EMBL" id="KAK7491824.1"/>
    </source>
</evidence>
<accession>A0ABD0KXE4</accession>
<proteinExistence type="predicted"/>
<comment type="caution">
    <text evidence="1">The sequence shown here is derived from an EMBL/GenBank/DDBJ whole genome shotgun (WGS) entry which is preliminary data.</text>
</comment>
<evidence type="ECO:0000313" key="2">
    <source>
        <dbReference type="Proteomes" id="UP001519460"/>
    </source>
</evidence>
<dbReference type="EMBL" id="JACVVK020000109">
    <property type="protein sequence ID" value="KAK7491824.1"/>
    <property type="molecule type" value="Genomic_DNA"/>
</dbReference>
<name>A0ABD0KXE4_9CAEN</name>
<reference evidence="1 2" key="1">
    <citation type="journal article" date="2023" name="Sci. Data">
        <title>Genome assembly of the Korean intertidal mud-creeper Batillaria attramentaria.</title>
        <authorList>
            <person name="Patra A.K."/>
            <person name="Ho P.T."/>
            <person name="Jun S."/>
            <person name="Lee S.J."/>
            <person name="Kim Y."/>
            <person name="Won Y.J."/>
        </authorList>
    </citation>
    <scope>NUCLEOTIDE SEQUENCE [LARGE SCALE GENOMIC DNA]</scope>
    <source>
        <strain evidence="1">Wonlab-2016</strain>
    </source>
</reference>
<dbReference type="Proteomes" id="UP001519460">
    <property type="component" value="Unassembled WGS sequence"/>
</dbReference>
<sequence>TRQLPDKMSCVSGIRSIFDGLTVDLPERVEDEQIAFENVSEDRPRLHFQVASFGDPREFSYALMSEVSVYVHENGSRGPNLDRAVFAQPSSVVWPDDFLAERYWMCKEYAFLELLYYFVQKLRKFTSLTGTPSGPSDIPRHVILTC</sequence>
<keyword evidence="2" id="KW-1185">Reference proteome</keyword>
<gene>
    <name evidence="1" type="ORF">BaRGS_00016843</name>
</gene>
<feature type="non-terminal residue" evidence="1">
    <location>
        <position position="146"/>
    </location>
</feature>